<dbReference type="NCBIfam" id="TIGR00556">
    <property type="entry name" value="pantethn_trn"/>
    <property type="match status" value="1"/>
</dbReference>
<comment type="subcellular location">
    <subcellularLocation>
        <location evidence="8">Cytoplasm</location>
    </subcellularLocation>
</comment>
<dbReference type="Gene3D" id="3.90.470.20">
    <property type="entry name" value="4'-phosphopantetheinyl transferase domain"/>
    <property type="match status" value="1"/>
</dbReference>
<dbReference type="InterPro" id="IPR037143">
    <property type="entry name" value="4-PPantetheinyl_Trfase_dom_sf"/>
</dbReference>
<feature type="binding site" evidence="8">
    <location>
        <position position="14"/>
    </location>
    <ligand>
        <name>Mg(2+)</name>
        <dbReference type="ChEBI" id="CHEBI:18420"/>
    </ligand>
</feature>
<keyword evidence="8" id="KW-0963">Cytoplasm</keyword>
<keyword evidence="4 8" id="KW-0276">Fatty acid metabolism</keyword>
<dbReference type="Pfam" id="PF01648">
    <property type="entry name" value="ACPS"/>
    <property type="match status" value="1"/>
</dbReference>
<keyword evidence="5 8" id="KW-0460">Magnesium</keyword>
<evidence type="ECO:0000256" key="5">
    <source>
        <dbReference type="ARBA" id="ARBA00022842"/>
    </source>
</evidence>
<evidence type="ECO:0000256" key="2">
    <source>
        <dbReference type="ARBA" id="ARBA00022679"/>
    </source>
</evidence>
<dbReference type="HAMAP" id="MF_00101">
    <property type="entry name" value="AcpS"/>
    <property type="match status" value="1"/>
</dbReference>
<keyword evidence="2 8" id="KW-0808">Transferase</keyword>
<keyword evidence="11" id="KW-1185">Reference proteome</keyword>
<dbReference type="GO" id="GO:0005737">
    <property type="term" value="C:cytoplasm"/>
    <property type="evidence" value="ECO:0007669"/>
    <property type="project" value="UniProtKB-SubCell"/>
</dbReference>
<dbReference type="Proteomes" id="UP000185478">
    <property type="component" value="Chromosome"/>
</dbReference>
<evidence type="ECO:0000256" key="1">
    <source>
        <dbReference type="ARBA" id="ARBA00022516"/>
    </source>
</evidence>
<evidence type="ECO:0000259" key="9">
    <source>
        <dbReference type="Pfam" id="PF01648"/>
    </source>
</evidence>
<comment type="cofactor">
    <cofactor evidence="8">
        <name>Mg(2+)</name>
        <dbReference type="ChEBI" id="CHEBI:18420"/>
    </cofactor>
</comment>
<sequence>MHPPHPLIPALGVDICHIPSINTQLAQPGSRFTDILSGIERRHLAKRPEARRAEFVAGRFAAKEAIIKAWEQALVGQPPVLAKEAVDFSEISVESDAYGRLVVRLGGSIAQSFAASCPKCRIQVSISHDGEYAFAQALVVGV</sequence>
<evidence type="ECO:0000313" key="10">
    <source>
        <dbReference type="EMBL" id="APT85304.1"/>
    </source>
</evidence>
<evidence type="ECO:0000256" key="4">
    <source>
        <dbReference type="ARBA" id="ARBA00022832"/>
    </source>
</evidence>
<dbReference type="EMBL" id="CP009245">
    <property type="protein sequence ID" value="APT85304.1"/>
    <property type="molecule type" value="Genomic_DNA"/>
</dbReference>
<accession>A0A1L7CHI0</accession>
<comment type="function">
    <text evidence="8">Transfers the 4'-phosphopantetheine moiety from coenzyme A to a Ser of acyl-carrier-protein.</text>
</comment>
<dbReference type="InterPro" id="IPR002582">
    <property type="entry name" value="ACPS"/>
</dbReference>
<dbReference type="KEGG" id="caqu:CAQU_09745"/>
<evidence type="ECO:0000313" key="11">
    <source>
        <dbReference type="Proteomes" id="UP000185478"/>
    </source>
</evidence>
<keyword evidence="1 8" id="KW-0444">Lipid biosynthesis</keyword>
<dbReference type="EC" id="2.7.8.7" evidence="8"/>
<dbReference type="GO" id="GO:0000287">
    <property type="term" value="F:magnesium ion binding"/>
    <property type="evidence" value="ECO:0007669"/>
    <property type="project" value="UniProtKB-UniRule"/>
</dbReference>
<dbReference type="RefSeq" id="WP_075727213.1">
    <property type="nucleotide sequence ID" value="NZ_CP009245.1"/>
</dbReference>
<evidence type="ECO:0000256" key="8">
    <source>
        <dbReference type="HAMAP-Rule" id="MF_00101"/>
    </source>
</evidence>
<organism evidence="10 11">
    <name type="scientific">Corynebacterium aquilae DSM 44791</name>
    <dbReference type="NCBI Taxonomy" id="1431546"/>
    <lineage>
        <taxon>Bacteria</taxon>
        <taxon>Bacillati</taxon>
        <taxon>Actinomycetota</taxon>
        <taxon>Actinomycetes</taxon>
        <taxon>Mycobacteriales</taxon>
        <taxon>Corynebacteriaceae</taxon>
        <taxon>Corynebacterium</taxon>
    </lineage>
</organism>
<comment type="similarity">
    <text evidence="8">Belongs to the P-Pant transferase superfamily. AcpS family.</text>
</comment>
<dbReference type="GO" id="GO:0008897">
    <property type="term" value="F:holo-[acyl-carrier-protein] synthase activity"/>
    <property type="evidence" value="ECO:0007669"/>
    <property type="project" value="UniProtKB-UniRule"/>
</dbReference>
<dbReference type="SUPFAM" id="SSF56214">
    <property type="entry name" value="4'-phosphopantetheinyl transferase"/>
    <property type="match status" value="1"/>
</dbReference>
<comment type="catalytic activity">
    <reaction evidence="8">
        <text>apo-[ACP] + CoA = holo-[ACP] + adenosine 3',5'-bisphosphate + H(+)</text>
        <dbReference type="Rhea" id="RHEA:12068"/>
        <dbReference type="Rhea" id="RHEA-COMP:9685"/>
        <dbReference type="Rhea" id="RHEA-COMP:9690"/>
        <dbReference type="ChEBI" id="CHEBI:15378"/>
        <dbReference type="ChEBI" id="CHEBI:29999"/>
        <dbReference type="ChEBI" id="CHEBI:57287"/>
        <dbReference type="ChEBI" id="CHEBI:58343"/>
        <dbReference type="ChEBI" id="CHEBI:64479"/>
        <dbReference type="EC" id="2.7.8.7"/>
    </reaction>
</comment>
<dbReference type="AlphaFoldDB" id="A0A1L7CHI0"/>
<proteinExistence type="inferred from homology"/>
<dbReference type="InterPro" id="IPR008278">
    <property type="entry name" value="4-PPantetheinyl_Trfase_dom"/>
</dbReference>
<evidence type="ECO:0000256" key="6">
    <source>
        <dbReference type="ARBA" id="ARBA00023098"/>
    </source>
</evidence>
<keyword evidence="3 8" id="KW-0479">Metal-binding</keyword>
<reference evidence="10 11" key="1">
    <citation type="submission" date="2014-08" db="EMBL/GenBank/DDBJ databases">
        <title>Complete genome sequence of Corynebacterium aquilae S-613T(T) (=DSM 44791(T)), isolated from the choana of a healthy golden eagle.</title>
        <authorList>
            <person name="Ruckert C."/>
            <person name="Albersmeier A."/>
            <person name="Winkler A."/>
            <person name="Kalinowski J."/>
        </authorList>
    </citation>
    <scope>NUCLEOTIDE SEQUENCE [LARGE SCALE GENOMIC DNA]</scope>
    <source>
        <strain evidence="10 11">S-613</strain>
    </source>
</reference>
<evidence type="ECO:0000256" key="3">
    <source>
        <dbReference type="ARBA" id="ARBA00022723"/>
    </source>
</evidence>
<protein>
    <recommendedName>
        <fullName evidence="8">Holo-[acyl-carrier-protein] synthase</fullName>
        <shortName evidence="8">Holo-ACP synthase</shortName>
        <ecNumber evidence="8">2.7.8.7</ecNumber>
    </recommendedName>
    <alternativeName>
        <fullName evidence="8">4'-phosphopantetheinyl transferase AcpS</fullName>
    </alternativeName>
</protein>
<dbReference type="InterPro" id="IPR004568">
    <property type="entry name" value="Ppantetheine-prot_Trfase_dom"/>
</dbReference>
<keyword evidence="7 8" id="KW-0275">Fatty acid biosynthesis</keyword>
<evidence type="ECO:0000256" key="7">
    <source>
        <dbReference type="ARBA" id="ARBA00023160"/>
    </source>
</evidence>
<dbReference type="OrthoDB" id="517356at2"/>
<feature type="binding site" evidence="8">
    <location>
        <position position="64"/>
    </location>
    <ligand>
        <name>Mg(2+)</name>
        <dbReference type="ChEBI" id="CHEBI:18420"/>
    </ligand>
</feature>
<keyword evidence="6 8" id="KW-0443">Lipid metabolism</keyword>
<feature type="domain" description="4'-phosphopantetheinyl transferase" evidence="9">
    <location>
        <begin position="11"/>
        <end position="113"/>
    </location>
</feature>
<dbReference type="STRING" id="1431546.CAQU_09745"/>
<gene>
    <name evidence="8" type="primary">acpS</name>
    <name evidence="10" type="ORF">CAQU_09745</name>
</gene>
<name>A0A1L7CHI0_9CORY</name>
<dbReference type="GO" id="GO:0006633">
    <property type="term" value="P:fatty acid biosynthetic process"/>
    <property type="evidence" value="ECO:0007669"/>
    <property type="project" value="UniProtKB-UniRule"/>
</dbReference>